<protein>
    <submittedName>
        <fullName evidence="3">Histidinol-phosphatase</fullName>
    </submittedName>
</protein>
<dbReference type="Gene3D" id="3.20.20.140">
    <property type="entry name" value="Metal-dependent hydrolases"/>
    <property type="match status" value="1"/>
</dbReference>
<dbReference type="Gene3D" id="3.40.50.300">
    <property type="entry name" value="P-loop containing nucleotide triphosphate hydrolases"/>
    <property type="match status" value="1"/>
</dbReference>
<dbReference type="SUPFAM" id="SSF89550">
    <property type="entry name" value="PHP domain-like"/>
    <property type="match status" value="1"/>
</dbReference>
<reference evidence="3 5" key="3">
    <citation type="submission" date="2020-11" db="EMBL/GenBank/DDBJ databases">
        <title>Closed and high quality bacterial genomes of the OMM12 community.</title>
        <authorList>
            <person name="Marbouty M."/>
            <person name="Lamy-Besnier Q."/>
            <person name="Debarbieux L."/>
            <person name="Koszul R."/>
        </authorList>
    </citation>
    <scope>NUCLEOTIDE SEQUENCE [LARGE SCALE GENOMIC DNA]</scope>
    <source>
        <strain evidence="3 5">KB18</strain>
    </source>
</reference>
<dbReference type="InterPro" id="IPR016195">
    <property type="entry name" value="Pol/histidinol_Pase-like"/>
</dbReference>
<accession>A0A1Z2XUL5</accession>
<dbReference type="KEGG" id="amur:ADH66_16490"/>
<reference evidence="2" key="1">
    <citation type="journal article" date="2017" name="Genome Announc.">
        <title>High-Quality Whole-Genome Sequences of the Oligo-Mouse-Microbiota Bacterial Community.</title>
        <authorList>
            <person name="Garzetti D."/>
            <person name="Brugiroux S."/>
            <person name="Bunk B."/>
            <person name="Pukall R."/>
            <person name="McCoy K.D."/>
            <person name="Macpherson A.J."/>
            <person name="Stecher B."/>
        </authorList>
    </citation>
    <scope>NUCLEOTIDE SEQUENCE</scope>
    <source>
        <strain evidence="2">KB18</strain>
    </source>
</reference>
<dbReference type="InterPro" id="IPR003593">
    <property type="entry name" value="AAA+_ATPase"/>
</dbReference>
<dbReference type="EMBL" id="CP021422">
    <property type="protein sequence ID" value="ASB42120.1"/>
    <property type="molecule type" value="Genomic_DNA"/>
</dbReference>
<proteinExistence type="predicted"/>
<dbReference type="AlphaFoldDB" id="A0A1Z2XUL5"/>
<dbReference type="Proteomes" id="UP000596035">
    <property type="component" value="Chromosome"/>
</dbReference>
<organism evidence="3 5">
    <name type="scientific">Acutalibacter muris</name>
    <dbReference type="NCBI Taxonomy" id="1796620"/>
    <lineage>
        <taxon>Bacteria</taxon>
        <taxon>Bacillati</taxon>
        <taxon>Bacillota</taxon>
        <taxon>Clostridia</taxon>
        <taxon>Eubacteriales</taxon>
        <taxon>Acutalibacteraceae</taxon>
        <taxon>Acutalibacter</taxon>
    </lineage>
</organism>
<dbReference type="SUPFAM" id="SSF52540">
    <property type="entry name" value="P-loop containing nucleoside triphosphate hydrolases"/>
    <property type="match status" value="1"/>
</dbReference>
<reference evidence="4" key="2">
    <citation type="submission" date="2017-05" db="EMBL/GenBank/DDBJ databases">
        <title>Improved OligoMM genomes.</title>
        <authorList>
            <person name="Garzetti D."/>
        </authorList>
    </citation>
    <scope>NUCLEOTIDE SEQUENCE [LARGE SCALE GENOMIC DNA]</scope>
    <source>
        <strain evidence="4">KB18</strain>
    </source>
</reference>
<dbReference type="SMART" id="SM00382">
    <property type="entry name" value="AAA"/>
    <property type="match status" value="1"/>
</dbReference>
<evidence type="ECO:0000259" key="1">
    <source>
        <dbReference type="SMART" id="SM00382"/>
    </source>
</evidence>
<dbReference type="EMBL" id="CP065321">
    <property type="protein sequence ID" value="QQR31390.1"/>
    <property type="molecule type" value="Genomic_DNA"/>
</dbReference>
<evidence type="ECO:0000313" key="5">
    <source>
        <dbReference type="Proteomes" id="UP000596035"/>
    </source>
</evidence>
<sequence length="675" mass="76275">MKKLDLHIHTVHTVSDKPFEFDLSILTRYISELSLDAIAITNHNQLDIAQYNEICSEVSIPVFPGIEIDLERGHLLVIASPGDISDFSSRCDKISSLISTATDFVSAAQFNEIFPTLNKYLLIPHYDKEPILDMENVVSLQGQVVCGEVSSPKKFQTYKKTTDKLTPVLFSDFRIASGVTQFPSKCTYVDVDSISISSLKQAFTDKTKVALSDDEGHQLIDVLSNGLKISTGLTVLLGERSSGKTHTLDELANNISNHKYIRQFSLLAADASIDEKNFEKLLRNRSETIAEEYLRPFRDVVEDVRAISLEQDNSLLEAYISALHKSASEADRQDVFSKTRLFTESHFDTPDLNSLVKLIEAVNTVIANKEYEAIIGRFIDRSKLIELAIALMEQYAEEKELLLKREYVNEALDDIKSQLKVRTATTPIPEIDFYDLMLKKVKIQKYISIAQAVKNEKVIYTKELRSFKVVATALPYTGALEMKNQSGKVVAFSDAFEQYDTPYKFLCCLKNKPELSVSEYYKYFVNIKYEVRNRHGFRASGGERSEYNLLEQLSDATQYDILLLDEPESSFDNLFLKSDVNSLIKDISRTTPVIVATHNNTIGASIKPDYILYTRKKLQDDGHVTYQIFGGFPTSTDLCDLCGETIAKHDVLLDCLEAGEPAYNERRVTYEMSSN</sequence>
<feature type="domain" description="AAA+ ATPase" evidence="1">
    <location>
        <begin position="230"/>
        <end position="618"/>
    </location>
</feature>
<name>A0A1Z2XUL5_9FIRM</name>
<evidence type="ECO:0000313" key="4">
    <source>
        <dbReference type="Proteomes" id="UP000196710"/>
    </source>
</evidence>
<keyword evidence="4" id="KW-1185">Reference proteome</keyword>
<evidence type="ECO:0000313" key="3">
    <source>
        <dbReference type="EMBL" id="QQR31390.1"/>
    </source>
</evidence>
<gene>
    <name evidence="2" type="ORF">ADH66_16490</name>
    <name evidence="3" type="ORF">I5Q82_06880</name>
</gene>
<evidence type="ECO:0000313" key="2">
    <source>
        <dbReference type="EMBL" id="ASB42120.1"/>
    </source>
</evidence>
<dbReference type="InterPro" id="IPR027417">
    <property type="entry name" value="P-loop_NTPase"/>
</dbReference>
<dbReference type="Proteomes" id="UP000196710">
    <property type="component" value="Chromosome"/>
</dbReference>
<dbReference type="RefSeq" id="WP_066538598.1">
    <property type="nucleotide sequence ID" value="NZ_CP021422.1"/>
</dbReference>